<organism evidence="2 3">
    <name type="scientific">Mycena rosella</name>
    <name type="common">Pink bonnet</name>
    <name type="synonym">Agaricus rosellus</name>
    <dbReference type="NCBI Taxonomy" id="1033263"/>
    <lineage>
        <taxon>Eukaryota</taxon>
        <taxon>Fungi</taxon>
        <taxon>Dikarya</taxon>
        <taxon>Basidiomycota</taxon>
        <taxon>Agaricomycotina</taxon>
        <taxon>Agaricomycetes</taxon>
        <taxon>Agaricomycetidae</taxon>
        <taxon>Agaricales</taxon>
        <taxon>Marasmiineae</taxon>
        <taxon>Mycenaceae</taxon>
        <taxon>Mycena</taxon>
    </lineage>
</organism>
<dbReference type="Proteomes" id="UP001221757">
    <property type="component" value="Unassembled WGS sequence"/>
</dbReference>
<proteinExistence type="predicted"/>
<dbReference type="EMBL" id="JARKIE010000006">
    <property type="protein sequence ID" value="KAJ7706670.1"/>
    <property type="molecule type" value="Genomic_DNA"/>
</dbReference>
<evidence type="ECO:0000256" key="1">
    <source>
        <dbReference type="SAM" id="MobiDB-lite"/>
    </source>
</evidence>
<feature type="compositionally biased region" description="Polar residues" evidence="1">
    <location>
        <begin position="7"/>
        <end position="16"/>
    </location>
</feature>
<sequence length="169" mass="19036">MADIETVQESPPQSQFDVGLPGTRDTAEERAEKEKGEMWLSLESRREDVRAFCSTRRYIKRLAHAVPKFEWSDEKVVQRRRCSGARRHSFGFERVSNGATRKWEGDGYVHENQVLLEVGLGRQRGSMRIESTGNRSSSGIRAASSGIGELRLLLSSSDEFGVRGAVLMF</sequence>
<gene>
    <name evidence="2" type="ORF">B0H17DRAFT_1125522</name>
</gene>
<feature type="compositionally biased region" description="Basic and acidic residues" evidence="1">
    <location>
        <begin position="25"/>
        <end position="35"/>
    </location>
</feature>
<name>A0AAD7GWE1_MYCRO</name>
<comment type="caution">
    <text evidence="2">The sequence shown here is derived from an EMBL/GenBank/DDBJ whole genome shotgun (WGS) entry which is preliminary data.</text>
</comment>
<accession>A0AAD7GWE1</accession>
<reference evidence="2" key="1">
    <citation type="submission" date="2023-03" db="EMBL/GenBank/DDBJ databases">
        <title>Massive genome expansion in bonnet fungi (Mycena s.s.) driven by repeated elements and novel gene families across ecological guilds.</title>
        <authorList>
            <consortium name="Lawrence Berkeley National Laboratory"/>
            <person name="Harder C.B."/>
            <person name="Miyauchi S."/>
            <person name="Viragh M."/>
            <person name="Kuo A."/>
            <person name="Thoen E."/>
            <person name="Andreopoulos B."/>
            <person name="Lu D."/>
            <person name="Skrede I."/>
            <person name="Drula E."/>
            <person name="Henrissat B."/>
            <person name="Morin E."/>
            <person name="Kohler A."/>
            <person name="Barry K."/>
            <person name="LaButti K."/>
            <person name="Morin E."/>
            <person name="Salamov A."/>
            <person name="Lipzen A."/>
            <person name="Mereny Z."/>
            <person name="Hegedus B."/>
            <person name="Baldrian P."/>
            <person name="Stursova M."/>
            <person name="Weitz H."/>
            <person name="Taylor A."/>
            <person name="Grigoriev I.V."/>
            <person name="Nagy L.G."/>
            <person name="Martin F."/>
            <person name="Kauserud H."/>
        </authorList>
    </citation>
    <scope>NUCLEOTIDE SEQUENCE</scope>
    <source>
        <strain evidence="2">CBHHK067</strain>
    </source>
</reference>
<evidence type="ECO:0000313" key="3">
    <source>
        <dbReference type="Proteomes" id="UP001221757"/>
    </source>
</evidence>
<evidence type="ECO:0000313" key="2">
    <source>
        <dbReference type="EMBL" id="KAJ7706670.1"/>
    </source>
</evidence>
<feature type="region of interest" description="Disordered" evidence="1">
    <location>
        <begin position="1"/>
        <end position="35"/>
    </location>
</feature>
<keyword evidence="3" id="KW-1185">Reference proteome</keyword>
<dbReference type="AlphaFoldDB" id="A0AAD7GWE1"/>
<protein>
    <submittedName>
        <fullName evidence="2">Uncharacterized protein</fullName>
    </submittedName>
</protein>